<dbReference type="AlphaFoldDB" id="A0A0B2VBT3"/>
<proteinExistence type="predicted"/>
<protein>
    <submittedName>
        <fullName evidence="1">Uncharacterized protein</fullName>
    </submittedName>
</protein>
<dbReference type="Proteomes" id="UP000031036">
    <property type="component" value="Unassembled WGS sequence"/>
</dbReference>
<keyword evidence="2" id="KW-1185">Reference proteome</keyword>
<name>A0A0B2VBT3_TOXCA</name>
<sequence length="172" mass="19548">MGRTVHHLHPFYSLPGTLGPLQLRALPRTSFISTNIDKMHLMHLLFTYITCLNYSIHPKLPKSNKCCQHDTVRFMPLLYDRLAFRTTTPRSRSHAHSCNPLSSFVPPVRLEVCPLRKFNNFLRVSAVREGPEAVEFDVAQKELFHASASLRWARDEMRAVETCGICCGAVGV</sequence>
<comment type="caution">
    <text evidence="1">The sequence shown here is derived from an EMBL/GenBank/DDBJ whole genome shotgun (WGS) entry which is preliminary data.</text>
</comment>
<evidence type="ECO:0000313" key="2">
    <source>
        <dbReference type="Proteomes" id="UP000031036"/>
    </source>
</evidence>
<dbReference type="EMBL" id="JPKZ01001964">
    <property type="protein sequence ID" value="KHN78963.1"/>
    <property type="molecule type" value="Genomic_DNA"/>
</dbReference>
<accession>A0A0B2VBT3</accession>
<organism evidence="1 2">
    <name type="scientific">Toxocara canis</name>
    <name type="common">Canine roundworm</name>
    <dbReference type="NCBI Taxonomy" id="6265"/>
    <lineage>
        <taxon>Eukaryota</taxon>
        <taxon>Metazoa</taxon>
        <taxon>Ecdysozoa</taxon>
        <taxon>Nematoda</taxon>
        <taxon>Chromadorea</taxon>
        <taxon>Rhabditida</taxon>
        <taxon>Spirurina</taxon>
        <taxon>Ascaridomorpha</taxon>
        <taxon>Ascaridoidea</taxon>
        <taxon>Toxocaridae</taxon>
        <taxon>Toxocara</taxon>
    </lineage>
</organism>
<evidence type="ECO:0000313" key="1">
    <source>
        <dbReference type="EMBL" id="KHN78963.1"/>
    </source>
</evidence>
<gene>
    <name evidence="1" type="ORF">Tcan_00147</name>
</gene>
<reference evidence="1 2" key="1">
    <citation type="submission" date="2014-11" db="EMBL/GenBank/DDBJ databases">
        <title>Genetic blueprint of the zoonotic pathogen Toxocara canis.</title>
        <authorList>
            <person name="Zhu X.-Q."/>
            <person name="Korhonen P.K."/>
            <person name="Cai H."/>
            <person name="Young N.D."/>
            <person name="Nejsum P."/>
            <person name="von Samson-Himmelstjerna G."/>
            <person name="Boag P.R."/>
            <person name="Tan P."/>
            <person name="Li Q."/>
            <person name="Min J."/>
            <person name="Yang Y."/>
            <person name="Wang X."/>
            <person name="Fang X."/>
            <person name="Hall R.S."/>
            <person name="Hofmann A."/>
            <person name="Sternberg P.W."/>
            <person name="Jex A.R."/>
            <person name="Gasser R.B."/>
        </authorList>
    </citation>
    <scope>NUCLEOTIDE SEQUENCE [LARGE SCALE GENOMIC DNA]</scope>
    <source>
        <strain evidence="1">PN_DK_2014</strain>
    </source>
</reference>